<dbReference type="Gene3D" id="1.10.10.10">
    <property type="entry name" value="Winged helix-like DNA-binding domain superfamily/Winged helix DNA-binding domain"/>
    <property type="match status" value="1"/>
</dbReference>
<dbReference type="KEGG" id="msz:MSSIH_0356"/>
<protein>
    <recommendedName>
        <fullName evidence="3">ArnR1-like winged helix-turn-helix domain-containing protein</fullName>
    </recommendedName>
</protein>
<dbReference type="Proteomes" id="UP000033092">
    <property type="component" value="Chromosome"/>
</dbReference>
<dbReference type="GeneID" id="41604314"/>
<dbReference type="EMBL" id="CP009507">
    <property type="protein sequence ID" value="AKB31046.1"/>
    <property type="molecule type" value="Genomic_DNA"/>
</dbReference>
<dbReference type="PATRIC" id="fig|1434119.4.peg.445"/>
<sequence>MMEEIDEIDLFLDSQTKNEKELMQEKCEKTYNAASNQNRRDIMRTVCFLGKRKNELLKETGLDEAALKFHTEILISADFLILDEKGVYRLTELGLKVLPRL</sequence>
<reference evidence="1 2" key="1">
    <citation type="submission" date="2014-07" db="EMBL/GenBank/DDBJ databases">
        <title>Methanogenic archaea and the global carbon cycle.</title>
        <authorList>
            <person name="Henriksen J.R."/>
            <person name="Luke J."/>
            <person name="Reinhart S."/>
            <person name="Benedict M.N."/>
            <person name="Youngblut N.D."/>
            <person name="Metcalf M.E."/>
            <person name="Whitaker R.J."/>
            <person name="Metcalf W.W."/>
        </authorList>
    </citation>
    <scope>NUCLEOTIDE SEQUENCE [LARGE SCALE GENOMIC DNA]</scope>
    <source>
        <strain evidence="1 2">HI350</strain>
    </source>
</reference>
<dbReference type="HOGENOM" id="CLU_179014_0_0_2"/>
<dbReference type="GeneID" id="24859118"/>
<evidence type="ECO:0000313" key="2">
    <source>
        <dbReference type="Proteomes" id="UP000033092"/>
    </source>
</evidence>
<dbReference type="InterPro" id="IPR036388">
    <property type="entry name" value="WH-like_DNA-bd_sf"/>
</dbReference>
<organism evidence="1 2">
    <name type="scientific">Methanosarcina siciliae HI350</name>
    <dbReference type="NCBI Taxonomy" id="1434119"/>
    <lineage>
        <taxon>Archaea</taxon>
        <taxon>Methanobacteriati</taxon>
        <taxon>Methanobacteriota</taxon>
        <taxon>Stenosarchaea group</taxon>
        <taxon>Methanomicrobia</taxon>
        <taxon>Methanosarcinales</taxon>
        <taxon>Methanosarcinaceae</taxon>
        <taxon>Methanosarcina</taxon>
    </lineage>
</organism>
<dbReference type="InterPro" id="IPR036390">
    <property type="entry name" value="WH_DNA-bd_sf"/>
</dbReference>
<proteinExistence type="predicted"/>
<evidence type="ECO:0000313" key="1">
    <source>
        <dbReference type="EMBL" id="AKB31046.1"/>
    </source>
</evidence>
<dbReference type="SUPFAM" id="SSF46785">
    <property type="entry name" value="Winged helix' DNA-binding domain"/>
    <property type="match status" value="1"/>
</dbReference>
<accession>A0A0E3L9X8</accession>
<gene>
    <name evidence="1" type="ORF">MSSIH_0356</name>
</gene>
<evidence type="ECO:0008006" key="3">
    <source>
        <dbReference type="Google" id="ProtNLM"/>
    </source>
</evidence>
<dbReference type="AlphaFoldDB" id="A0A0E3L9X8"/>
<name>A0A0E3L9X8_9EURY</name>
<dbReference type="RefSeq" id="WP_048169549.1">
    <property type="nucleotide sequence ID" value="NZ_CP009507.1"/>
</dbReference>